<comment type="caution">
    <text evidence="1">The sequence shown here is derived from an EMBL/GenBank/DDBJ whole genome shotgun (WGS) entry which is preliminary data.</text>
</comment>
<reference evidence="1" key="1">
    <citation type="submission" date="2021-03" db="EMBL/GenBank/DDBJ databases">
        <title>Genomic Encyclopedia of Type Strains, Phase IV (KMG-IV): sequencing the most valuable type-strain genomes for metagenomic binning, comparative biology and taxonomic classification.</title>
        <authorList>
            <person name="Goeker M."/>
        </authorList>
    </citation>
    <scope>NUCLEOTIDE SEQUENCE</scope>
    <source>
        <strain evidence="1">DSM 15523</strain>
        <strain evidence="2 4">DSM 16476</strain>
    </source>
</reference>
<organism evidence="1 3">
    <name type="scientific">Formosa algae</name>
    <dbReference type="NCBI Taxonomy" id="225843"/>
    <lineage>
        <taxon>Bacteria</taxon>
        <taxon>Pseudomonadati</taxon>
        <taxon>Bacteroidota</taxon>
        <taxon>Flavobacteriia</taxon>
        <taxon>Flavobacteriales</taxon>
        <taxon>Flavobacteriaceae</taxon>
        <taxon>Formosa</taxon>
    </lineage>
</organism>
<gene>
    <name evidence="1" type="ORF">J2Z56_000772</name>
    <name evidence="2" type="ORF">J2Z57_000065</name>
</gene>
<evidence type="ECO:0000313" key="1">
    <source>
        <dbReference type="EMBL" id="MBP1838866.1"/>
    </source>
</evidence>
<protein>
    <submittedName>
        <fullName evidence="1">Uncharacterized protein</fullName>
    </submittedName>
</protein>
<dbReference type="EMBL" id="JAUSUU010000001">
    <property type="protein sequence ID" value="MDQ0333643.1"/>
    <property type="molecule type" value="Genomic_DNA"/>
</dbReference>
<dbReference type="EMBL" id="JAGGJQ010000002">
    <property type="protein sequence ID" value="MBP1838866.1"/>
    <property type="molecule type" value="Genomic_DNA"/>
</dbReference>
<keyword evidence="4" id="KW-1185">Reference proteome</keyword>
<dbReference type="AlphaFoldDB" id="A0A9X0YL18"/>
<evidence type="ECO:0000313" key="4">
    <source>
        <dbReference type="Proteomes" id="UP001231587"/>
    </source>
</evidence>
<dbReference type="Proteomes" id="UP001231587">
    <property type="component" value="Unassembled WGS sequence"/>
</dbReference>
<dbReference type="RefSeq" id="WP_057783763.1">
    <property type="nucleotide sequence ID" value="NZ_JAGGJQ010000002.1"/>
</dbReference>
<evidence type="ECO:0000313" key="3">
    <source>
        <dbReference type="Proteomes" id="UP001138672"/>
    </source>
</evidence>
<dbReference type="Proteomes" id="UP001138672">
    <property type="component" value="Unassembled WGS sequence"/>
</dbReference>
<accession>A0A9X0YL18</accession>
<proteinExistence type="predicted"/>
<sequence length="306" mass="36352">MIIEYNFANDLLERIEEELINYDDKNKIQVIKRFSLSKLANLEWMRKSQDFSFPINSSGSTEIIQITKEFYELLVNGWKEKHHELVKDGIPATIESMMESDFPDETIHSAIYDKVSRLIYQYDEVLKCSKETNGLFGIEDEEKILLIHLNKYNEILSSDFKQIEFLHGVTLNKKISDLILEIYIRFINLRLEMLNPKITQIEERKTEIATKILWKGSQRDLCELFIELQEKEWINEFEWGERNKMAQSICNLFDLTLTKKNKNSNVENSFYQILKGTHNPKTKKREYDEVLGNVNDRKFNEIKNRC</sequence>
<dbReference type="OrthoDB" id="1454031at2"/>
<name>A0A9X0YL18_9FLAO</name>
<evidence type="ECO:0000313" key="2">
    <source>
        <dbReference type="EMBL" id="MDQ0333643.1"/>
    </source>
</evidence>